<evidence type="ECO:0008006" key="3">
    <source>
        <dbReference type="Google" id="ProtNLM"/>
    </source>
</evidence>
<organism evidence="1 2">
    <name type="scientific">Paraburkholderia aspalathi</name>
    <dbReference type="NCBI Taxonomy" id="1324617"/>
    <lineage>
        <taxon>Bacteria</taxon>
        <taxon>Pseudomonadati</taxon>
        <taxon>Pseudomonadota</taxon>
        <taxon>Betaproteobacteria</taxon>
        <taxon>Burkholderiales</taxon>
        <taxon>Burkholderiaceae</taxon>
        <taxon>Paraburkholderia</taxon>
    </lineage>
</organism>
<reference evidence="1 2" key="1">
    <citation type="submission" date="2016-10" db="EMBL/GenBank/DDBJ databases">
        <authorList>
            <person name="de Groot N.N."/>
        </authorList>
    </citation>
    <scope>NUCLEOTIDE SEQUENCE [LARGE SCALE GENOMIC DNA]</scope>
    <source>
        <strain evidence="1 2">LMG 27731</strain>
    </source>
</reference>
<evidence type="ECO:0000313" key="2">
    <source>
        <dbReference type="Proteomes" id="UP000198844"/>
    </source>
</evidence>
<gene>
    <name evidence="1" type="ORF">SAMN05192563_1002206</name>
</gene>
<dbReference type="Proteomes" id="UP000198844">
    <property type="component" value="Unassembled WGS sequence"/>
</dbReference>
<dbReference type="RefSeq" id="WP_093632961.1">
    <property type="nucleotide sequence ID" value="NZ_FPBH01000002.1"/>
</dbReference>
<dbReference type="AlphaFoldDB" id="A0A1I6Z854"/>
<evidence type="ECO:0000313" key="1">
    <source>
        <dbReference type="EMBL" id="SFT58859.1"/>
    </source>
</evidence>
<accession>A0A1I6Z854</accession>
<name>A0A1I6Z854_9BURK</name>
<sequence length="210" mass="22256">MNVNLRFVNRSNDCGNSEVVLFQRNVIPDFDGLAIAWKVIRFCGRDCIHPFVYSTDIEIALGDEHGNFSPRMSAQHGERFVIGVHPTGRARLTAEPALAGGADGGPEIQVANRMPRGAVNVNAFNAGKLIAAKQAVAPAQKAVFRFTPVLWIGVASQIEEGRALSSAVLSSDNTMLPLAGIAAGDIVMTGGGSGVDAQPFAFAFENVVHL</sequence>
<protein>
    <recommendedName>
        <fullName evidence="3">Aromatic ring-opening dioxygenase LigA</fullName>
    </recommendedName>
</protein>
<dbReference type="EMBL" id="FPBH01000002">
    <property type="protein sequence ID" value="SFT58859.1"/>
    <property type="molecule type" value="Genomic_DNA"/>
</dbReference>
<dbReference type="OrthoDB" id="8891769at2"/>
<proteinExistence type="predicted"/>